<gene>
    <name evidence="2" type="ORF">M5X16_29070</name>
    <name evidence="3" type="ORF">PC41400_15035</name>
</gene>
<proteinExistence type="predicted"/>
<evidence type="ECO:0000313" key="5">
    <source>
        <dbReference type="Proteomes" id="UP001527202"/>
    </source>
</evidence>
<sequence length="96" mass="10857">MIKWTIVLALSALLLAAGCKAKPVKIIKDLEYVEQIKTSRGDILQFIDIEGYKINYFVDPSQSYNLEKGKSYDVTVTIRSAIQEKDFVNDAILSKQ</sequence>
<evidence type="ECO:0000256" key="1">
    <source>
        <dbReference type="SAM" id="SignalP"/>
    </source>
</evidence>
<dbReference type="EMBL" id="CP026520">
    <property type="protein sequence ID" value="QAV18920.1"/>
    <property type="molecule type" value="Genomic_DNA"/>
</dbReference>
<dbReference type="PROSITE" id="PS51257">
    <property type="entry name" value="PROKAR_LIPOPROTEIN"/>
    <property type="match status" value="1"/>
</dbReference>
<organism evidence="3 4">
    <name type="scientific">Paenibacillus chitinolyticus</name>
    <dbReference type="NCBI Taxonomy" id="79263"/>
    <lineage>
        <taxon>Bacteria</taxon>
        <taxon>Bacillati</taxon>
        <taxon>Bacillota</taxon>
        <taxon>Bacilli</taxon>
        <taxon>Bacillales</taxon>
        <taxon>Paenibacillaceae</taxon>
        <taxon>Paenibacillus</taxon>
    </lineage>
</organism>
<dbReference type="GeneID" id="95376126"/>
<reference evidence="2 5" key="2">
    <citation type="submission" date="2022-05" db="EMBL/GenBank/DDBJ databases">
        <title>Genome Sequencing of Bee-Associated Microbes.</title>
        <authorList>
            <person name="Dunlap C."/>
        </authorList>
    </citation>
    <scope>NUCLEOTIDE SEQUENCE [LARGE SCALE GENOMIC DNA]</scope>
    <source>
        <strain evidence="2 5">NRRL B-23120</strain>
    </source>
</reference>
<feature type="chain" id="PRO_5038391928" description="DUF3221 domain-containing protein" evidence="1">
    <location>
        <begin position="22"/>
        <end position="96"/>
    </location>
</feature>
<evidence type="ECO:0008006" key="6">
    <source>
        <dbReference type="Google" id="ProtNLM"/>
    </source>
</evidence>
<dbReference type="OrthoDB" id="9998042at2"/>
<evidence type="ECO:0000313" key="4">
    <source>
        <dbReference type="Proteomes" id="UP000288943"/>
    </source>
</evidence>
<dbReference type="AlphaFoldDB" id="A0A410WX59"/>
<accession>A0A410WX59</accession>
<keyword evidence="1" id="KW-0732">Signal</keyword>
<dbReference type="Proteomes" id="UP000288943">
    <property type="component" value="Chromosome"/>
</dbReference>
<dbReference type="RefSeq" id="WP_042227551.1">
    <property type="nucleotide sequence ID" value="NZ_CP026520.1"/>
</dbReference>
<evidence type="ECO:0000313" key="3">
    <source>
        <dbReference type="EMBL" id="QAV18920.1"/>
    </source>
</evidence>
<name>A0A410WX59_9BACL</name>
<evidence type="ECO:0000313" key="2">
    <source>
        <dbReference type="EMBL" id="MCY9599805.1"/>
    </source>
</evidence>
<reference evidence="3 4" key="1">
    <citation type="submission" date="2018-01" db="EMBL/GenBank/DDBJ databases">
        <title>The whole genome sequencing and assembly of Paenibacillus chitinolyticus KCCM 41400 strain.</title>
        <authorList>
            <person name="Kim J.-Y."/>
            <person name="Park M.-K."/>
            <person name="Lee Y.-J."/>
            <person name="Yi H."/>
            <person name="Bahn Y.-S."/>
            <person name="Kim J.F."/>
            <person name="Lee D.-W."/>
        </authorList>
    </citation>
    <scope>NUCLEOTIDE SEQUENCE [LARGE SCALE GENOMIC DNA]</scope>
    <source>
        <strain evidence="3 4">KCCM 41400</strain>
    </source>
</reference>
<dbReference type="KEGG" id="pchi:PC41400_15035"/>
<feature type="signal peptide" evidence="1">
    <location>
        <begin position="1"/>
        <end position="21"/>
    </location>
</feature>
<dbReference type="EMBL" id="JAMDMJ010000055">
    <property type="protein sequence ID" value="MCY9599805.1"/>
    <property type="molecule type" value="Genomic_DNA"/>
</dbReference>
<protein>
    <recommendedName>
        <fullName evidence="6">DUF3221 domain-containing protein</fullName>
    </recommendedName>
</protein>
<keyword evidence="5" id="KW-1185">Reference proteome</keyword>
<dbReference type="Proteomes" id="UP001527202">
    <property type="component" value="Unassembled WGS sequence"/>
</dbReference>